<protein>
    <recommendedName>
        <fullName evidence="1">SnoaL-like domain-containing protein</fullName>
    </recommendedName>
</protein>
<evidence type="ECO:0000259" key="1">
    <source>
        <dbReference type="Pfam" id="PF13577"/>
    </source>
</evidence>
<sequence length="162" mass="19153">MSESNDLTAIERFIIFEQLNLHQRYIDKGWGREQAAFYNRLYWPEARFYVNDLRTSTFEGPDGMKQMFDYAHSVFPLDKWFHSMGPFEISGSGNRAEAHWRWTVSWRAEHVGTVSTGTYDDIFERRDGIWKCLERTSRTDPNWPTDLFQQFVDAADTTFKAS</sequence>
<reference evidence="2 3" key="1">
    <citation type="journal article" date="2013" name="PLoS ONE">
        <title>Cultivation and Complete Genome Sequencing of Gloeobacter kilaueensis sp. nov., from a Lava Cave in Kilauea Caldera, Hawai'i.</title>
        <authorList>
            <person name="Saw J.H."/>
            <person name="Schatz M."/>
            <person name="Brown M.V."/>
            <person name="Kunkel D.D."/>
            <person name="Foster J.S."/>
            <person name="Shick H."/>
            <person name="Christensen S."/>
            <person name="Hou S."/>
            <person name="Wan X."/>
            <person name="Donachie S.P."/>
        </authorList>
    </citation>
    <scope>NUCLEOTIDE SEQUENCE [LARGE SCALE GENOMIC DNA]</scope>
    <source>
        <strain evidence="3">JS</strain>
    </source>
</reference>
<evidence type="ECO:0000313" key="3">
    <source>
        <dbReference type="Proteomes" id="UP000017396"/>
    </source>
</evidence>
<dbReference type="InterPro" id="IPR032710">
    <property type="entry name" value="NTF2-like_dom_sf"/>
</dbReference>
<dbReference type="RefSeq" id="WP_023172291.1">
    <property type="nucleotide sequence ID" value="NC_022600.1"/>
</dbReference>
<proteinExistence type="predicted"/>
<name>U5QE39_GLOK1</name>
<dbReference type="EMBL" id="CP003587">
    <property type="protein sequence ID" value="AGY57227.1"/>
    <property type="molecule type" value="Genomic_DNA"/>
</dbReference>
<dbReference type="OrthoDB" id="581683at2"/>
<dbReference type="KEGG" id="glj:GKIL_0981"/>
<dbReference type="SUPFAM" id="SSF54427">
    <property type="entry name" value="NTF2-like"/>
    <property type="match status" value="1"/>
</dbReference>
<gene>
    <name evidence="2" type="ORF">GKIL_0981</name>
</gene>
<dbReference type="InterPro" id="IPR037401">
    <property type="entry name" value="SnoaL-like"/>
</dbReference>
<organism evidence="2 3">
    <name type="scientific">Gloeobacter kilaueensis (strain ATCC BAA-2537 / CCAP 1431/1 / ULC 316 / JS1)</name>
    <dbReference type="NCBI Taxonomy" id="1183438"/>
    <lineage>
        <taxon>Bacteria</taxon>
        <taxon>Bacillati</taxon>
        <taxon>Cyanobacteriota</taxon>
        <taxon>Cyanophyceae</taxon>
        <taxon>Gloeobacterales</taxon>
        <taxon>Gloeobacteraceae</taxon>
        <taxon>Gloeobacter</taxon>
    </lineage>
</organism>
<accession>U5QE39</accession>
<dbReference type="Gene3D" id="3.10.450.50">
    <property type="match status" value="1"/>
</dbReference>
<feature type="domain" description="SnoaL-like" evidence="1">
    <location>
        <begin position="21"/>
        <end position="136"/>
    </location>
</feature>
<dbReference type="Proteomes" id="UP000017396">
    <property type="component" value="Chromosome"/>
</dbReference>
<dbReference type="Pfam" id="PF13577">
    <property type="entry name" value="SnoaL_4"/>
    <property type="match status" value="1"/>
</dbReference>
<evidence type="ECO:0000313" key="2">
    <source>
        <dbReference type="EMBL" id="AGY57227.1"/>
    </source>
</evidence>
<dbReference type="HOGENOM" id="CLU_1360703_0_0_3"/>
<dbReference type="AlphaFoldDB" id="U5QE39"/>
<keyword evidence="3" id="KW-1185">Reference proteome</keyword>